<dbReference type="EMBL" id="CP063849">
    <property type="protein sequence ID" value="QOY91836.1"/>
    <property type="molecule type" value="Genomic_DNA"/>
</dbReference>
<gene>
    <name evidence="1" type="ORF">IRI77_18410</name>
</gene>
<proteinExistence type="predicted"/>
<dbReference type="AlphaFoldDB" id="A0A7S7SPQ4"/>
<sequence length="270" mass="30627">MKSAKWLVPAMMAVVALPGWGRWEETRRASMRGGGDHGKCTIEVEVDQAAEIAVSGDTGILRTLSGSPAHWRRLECNAPLPSNPYDFRFRGIDGRGDVSLVQQPGRGRPAVVRIVDRKGGREGYTFDLEWRGGDYDNRGRGRGFWDGGDRDIDRRDDRRYDRDDFSWNNDLRYRGRGDGYFADGGGGRNRVYNCDVNIARGGNVFVSFDSDRRGRLALNGRIVRMEGDRVVARMTGNGFAGLMYLETNRRDRVKEIRMDLDGRGELRWRD</sequence>
<dbReference type="Proteomes" id="UP000593892">
    <property type="component" value="Chromosome"/>
</dbReference>
<reference evidence="1 2" key="1">
    <citation type="submission" date="2020-10" db="EMBL/GenBank/DDBJ databases">
        <title>Complete genome sequence of Paludibaculum fermentans P105T, a facultatively anaerobic acidobacterium capable of dissimilatory Fe(III) reduction.</title>
        <authorList>
            <person name="Dedysh S.N."/>
            <person name="Beletsky A.V."/>
            <person name="Kulichevskaya I.S."/>
            <person name="Mardanov A.V."/>
            <person name="Ravin N.V."/>
        </authorList>
    </citation>
    <scope>NUCLEOTIDE SEQUENCE [LARGE SCALE GENOMIC DNA]</scope>
    <source>
        <strain evidence="1 2">P105</strain>
    </source>
</reference>
<evidence type="ECO:0000313" key="2">
    <source>
        <dbReference type="Proteomes" id="UP000593892"/>
    </source>
</evidence>
<accession>A0A7S7SPQ4</accession>
<protein>
    <submittedName>
        <fullName evidence="1">Uncharacterized protein</fullName>
    </submittedName>
</protein>
<organism evidence="1 2">
    <name type="scientific">Paludibaculum fermentans</name>
    <dbReference type="NCBI Taxonomy" id="1473598"/>
    <lineage>
        <taxon>Bacteria</taxon>
        <taxon>Pseudomonadati</taxon>
        <taxon>Acidobacteriota</taxon>
        <taxon>Terriglobia</taxon>
        <taxon>Bryobacterales</taxon>
        <taxon>Bryobacteraceae</taxon>
        <taxon>Paludibaculum</taxon>
    </lineage>
</organism>
<name>A0A7S7SPQ4_PALFE</name>
<evidence type="ECO:0000313" key="1">
    <source>
        <dbReference type="EMBL" id="QOY91836.1"/>
    </source>
</evidence>
<keyword evidence="2" id="KW-1185">Reference proteome</keyword>
<dbReference type="KEGG" id="pfer:IRI77_18410"/>
<dbReference type="RefSeq" id="WP_194453490.1">
    <property type="nucleotide sequence ID" value="NZ_CP063849.1"/>
</dbReference>